<sequence length="109" mass="11741">MTETNTIALKQMENGGYVKEGTGTTCHNQDIQPSAPAIYTVQPDLSSPPANCPCVESTAVCNCKSDAPPKSKVELLTWVRPKGWLLLGITVGFLAWSAIFFTLVSLNII</sequence>
<dbReference type="EMBL" id="JAHLQT010036987">
    <property type="protein sequence ID" value="KAG7157716.1"/>
    <property type="molecule type" value="Genomic_DNA"/>
</dbReference>
<keyword evidence="3" id="KW-1185">Reference proteome</keyword>
<reference evidence="2" key="1">
    <citation type="journal article" date="2021" name="Sci. Adv.">
        <title>The American lobster genome reveals insights on longevity, neural, and immune adaptations.</title>
        <authorList>
            <person name="Polinski J.M."/>
            <person name="Zimin A.V."/>
            <person name="Clark K.F."/>
            <person name="Kohn A.B."/>
            <person name="Sadowski N."/>
            <person name="Timp W."/>
            <person name="Ptitsyn A."/>
            <person name="Khanna P."/>
            <person name="Romanova D.Y."/>
            <person name="Williams P."/>
            <person name="Greenwood S.J."/>
            <person name="Moroz L.L."/>
            <person name="Walt D.R."/>
            <person name="Bodnar A.G."/>
        </authorList>
    </citation>
    <scope>NUCLEOTIDE SEQUENCE</scope>
    <source>
        <strain evidence="2">GMGI-L3</strain>
    </source>
</reference>
<feature type="transmembrane region" description="Helical" evidence="1">
    <location>
        <begin position="84"/>
        <end position="106"/>
    </location>
</feature>
<keyword evidence="1" id="KW-0472">Membrane</keyword>
<accession>A0A8J5MN92</accession>
<dbReference type="Proteomes" id="UP000747542">
    <property type="component" value="Unassembled WGS sequence"/>
</dbReference>
<evidence type="ECO:0000313" key="2">
    <source>
        <dbReference type="EMBL" id="KAG7157716.1"/>
    </source>
</evidence>
<name>A0A8J5MN92_HOMAM</name>
<gene>
    <name evidence="2" type="ORF">Hamer_G018783</name>
</gene>
<evidence type="ECO:0000313" key="3">
    <source>
        <dbReference type="Proteomes" id="UP000747542"/>
    </source>
</evidence>
<keyword evidence="1" id="KW-1133">Transmembrane helix</keyword>
<proteinExistence type="predicted"/>
<protein>
    <submittedName>
        <fullName evidence="2">Uncharacterized protein</fullName>
    </submittedName>
</protein>
<comment type="caution">
    <text evidence="2">The sequence shown here is derived from an EMBL/GenBank/DDBJ whole genome shotgun (WGS) entry which is preliminary data.</text>
</comment>
<keyword evidence="1" id="KW-0812">Transmembrane</keyword>
<evidence type="ECO:0000256" key="1">
    <source>
        <dbReference type="SAM" id="Phobius"/>
    </source>
</evidence>
<organism evidence="2 3">
    <name type="scientific">Homarus americanus</name>
    <name type="common">American lobster</name>
    <dbReference type="NCBI Taxonomy" id="6706"/>
    <lineage>
        <taxon>Eukaryota</taxon>
        <taxon>Metazoa</taxon>
        <taxon>Ecdysozoa</taxon>
        <taxon>Arthropoda</taxon>
        <taxon>Crustacea</taxon>
        <taxon>Multicrustacea</taxon>
        <taxon>Malacostraca</taxon>
        <taxon>Eumalacostraca</taxon>
        <taxon>Eucarida</taxon>
        <taxon>Decapoda</taxon>
        <taxon>Pleocyemata</taxon>
        <taxon>Astacidea</taxon>
        <taxon>Nephropoidea</taxon>
        <taxon>Nephropidae</taxon>
        <taxon>Homarus</taxon>
    </lineage>
</organism>
<dbReference type="AlphaFoldDB" id="A0A8J5MN92"/>